<name>A0A4P9X084_9FUNG</name>
<evidence type="ECO:0000313" key="14">
    <source>
        <dbReference type="Proteomes" id="UP000274922"/>
    </source>
</evidence>
<dbReference type="InterPro" id="IPR043512">
    <property type="entry name" value="Mu2_C"/>
</dbReference>
<sequence>MLSGFFIFNFKGEALISRLYRHDIKRSVTDVFRIQVISSNDVRSPVATFGSTSFCHIRADNVYLVGVTKMNANSALIFEFLYKVAALGRSYFGKFDEETVKNNFTLIYEIMDEICDFGYPQNTESDSLKMYITTQGIKAERAVMEHSDKIAIQATGAVSWRRPGIHYKKNEAFLDVIENVNVMVSKDAVLRSNGVGRVLMRSYLSGMPECKFGLNDRVLLKNGEENGSFATKQRPRMQNQAKKNDVVLLDDCQFHQCVRLSSSGSQHAITFVPPDGEFELMRYRTGEDLNIPFRINSIINEIDRDHVEYRISLRSHFPAPITGQDVVMTIPTPLSTASTKITVSAGKAKYTGSENAIVWKISTMQSGQDFLLVAKAELTPSAVPRPWSRPPISLRFHVLMFTASGLVVRYLKIFERTNYPVVKWVRYMTQFDYKHRIGGPSG</sequence>
<dbReference type="Proteomes" id="UP000268535">
    <property type="component" value="Unassembled WGS sequence"/>
</dbReference>
<keyword evidence="14" id="KW-1185">Reference proteome</keyword>
<dbReference type="InterPro" id="IPR028565">
    <property type="entry name" value="MHD"/>
</dbReference>
<proteinExistence type="inferred from homology"/>
<dbReference type="Gene3D" id="3.30.450.60">
    <property type="match status" value="1"/>
</dbReference>
<dbReference type="GO" id="GO:0006886">
    <property type="term" value="P:intracellular protein transport"/>
    <property type="evidence" value="ECO:0007669"/>
    <property type="project" value="UniProtKB-UniRule"/>
</dbReference>
<reference evidence="12" key="2">
    <citation type="submission" date="2018-04" db="EMBL/GenBank/DDBJ databases">
        <title>Leveraging single-cell genomics to expand the Fungal Tree of Life.</title>
        <authorList>
            <consortium name="DOE Joint Genome Institute"/>
            <person name="Ahrendt S.R."/>
            <person name="Quandt C.A."/>
            <person name="Ciobanu D."/>
            <person name="Clum A."/>
            <person name="Salamov A."/>
            <person name="Andreopoulos B."/>
            <person name="Cheng J.-F."/>
            <person name="Woyke T."/>
            <person name="Pelin A."/>
            <person name="Henrissat B."/>
            <person name="Benny G.L."/>
            <person name="Smith M.E."/>
            <person name="James T.Y."/>
            <person name="Grigoriev I.V."/>
        </authorList>
    </citation>
    <scope>NUCLEOTIDE SEQUENCE</scope>
    <source>
        <strain evidence="12">ATCC 52028</strain>
    </source>
</reference>
<protein>
    <submittedName>
        <fullName evidence="11">Clathrin adaptor, mu subunit</fullName>
    </submittedName>
</protein>
<evidence type="ECO:0000256" key="9">
    <source>
        <dbReference type="PIRNR" id="PIRNR005992"/>
    </source>
</evidence>
<reference evidence="11" key="3">
    <citation type="submission" date="2018-08" db="EMBL/GenBank/DDBJ databases">
        <title>Leveraging single-cell genomics to expand the Fungal Tree of Life.</title>
        <authorList>
            <consortium name="DOE Joint Genome Institute"/>
            <person name="Ahrendt S.R."/>
            <person name="Quandt C.A."/>
            <person name="Ciobanu D."/>
            <person name="Clum A."/>
            <person name="Salamov A."/>
            <person name="Andreopoulos B."/>
            <person name="Cheng J.-F."/>
            <person name="Woyke T."/>
            <person name="Pelin A."/>
            <person name="Henrissat B."/>
            <person name="Reynolds N."/>
            <person name="Benny G.L."/>
            <person name="Smith M.E."/>
            <person name="James T.Y."/>
            <person name="Grigoriev I.V."/>
        </authorList>
    </citation>
    <scope>NUCLEOTIDE SEQUENCE</scope>
    <source>
        <strain evidence="11">ATCC 52028</strain>
    </source>
</reference>
<dbReference type="InterPro" id="IPR050431">
    <property type="entry name" value="Adaptor_comp_med_subunit"/>
</dbReference>
<dbReference type="PANTHER" id="PTHR10529">
    <property type="entry name" value="AP COMPLEX SUBUNIT MU"/>
    <property type="match status" value="1"/>
</dbReference>
<dbReference type="GO" id="GO:0005886">
    <property type="term" value="C:plasma membrane"/>
    <property type="evidence" value="ECO:0007669"/>
    <property type="project" value="UniProtKB-SubCell"/>
</dbReference>
<evidence type="ECO:0000256" key="5">
    <source>
        <dbReference type="ARBA" id="ARBA00022583"/>
    </source>
</evidence>
<dbReference type="PROSITE" id="PS51072">
    <property type="entry name" value="MHD"/>
    <property type="match status" value="1"/>
</dbReference>
<organism evidence="12 14">
    <name type="scientific">Caulochytrium protostelioides</name>
    <dbReference type="NCBI Taxonomy" id="1555241"/>
    <lineage>
        <taxon>Eukaryota</taxon>
        <taxon>Fungi</taxon>
        <taxon>Fungi incertae sedis</taxon>
        <taxon>Chytridiomycota</taxon>
        <taxon>Chytridiomycota incertae sedis</taxon>
        <taxon>Chytridiomycetes</taxon>
        <taxon>Caulochytriales</taxon>
        <taxon>Caulochytriaceae</taxon>
        <taxon>Caulochytrium</taxon>
    </lineage>
</organism>
<dbReference type="EMBL" id="ML014304">
    <property type="protein sequence ID" value="RKO99244.1"/>
    <property type="molecule type" value="Genomic_DNA"/>
</dbReference>
<evidence type="ECO:0000256" key="2">
    <source>
        <dbReference type="ARBA" id="ARBA00004277"/>
    </source>
</evidence>
<feature type="domain" description="MHD" evidence="10">
    <location>
        <begin position="169"/>
        <end position="438"/>
    </location>
</feature>
<evidence type="ECO:0000256" key="7">
    <source>
        <dbReference type="ARBA" id="ARBA00023136"/>
    </source>
</evidence>
<dbReference type="CDD" id="cd14836">
    <property type="entry name" value="AP2_Mu_N"/>
    <property type="match status" value="1"/>
</dbReference>
<comment type="subcellular location">
    <subcellularLocation>
        <location evidence="1">Cell membrane</location>
    </subcellularLocation>
    <subcellularLocation>
        <location evidence="2">Membrane</location>
        <location evidence="2">Coated pit</location>
        <topology evidence="2">Peripheral membrane protein</topology>
        <orientation evidence="2">Cytoplasmic side</orientation>
    </subcellularLocation>
</comment>
<dbReference type="GO" id="GO:0006897">
    <property type="term" value="P:endocytosis"/>
    <property type="evidence" value="ECO:0007669"/>
    <property type="project" value="UniProtKB-KW"/>
</dbReference>
<evidence type="ECO:0000259" key="10">
    <source>
        <dbReference type="PROSITE" id="PS51072"/>
    </source>
</evidence>
<evidence type="ECO:0000313" key="12">
    <source>
        <dbReference type="EMBL" id="RKO99244.1"/>
    </source>
</evidence>
<dbReference type="AlphaFoldDB" id="A0A4P9X084"/>
<dbReference type="Pfam" id="PF00928">
    <property type="entry name" value="Adap_comp_sub"/>
    <property type="match status" value="1"/>
</dbReference>
<evidence type="ECO:0000313" key="13">
    <source>
        <dbReference type="Proteomes" id="UP000268535"/>
    </source>
</evidence>
<comment type="similarity">
    <text evidence="9">Belongs to the adaptor complexes medium subunit family.</text>
</comment>
<dbReference type="GO" id="GO:0030131">
    <property type="term" value="C:clathrin adaptor complex"/>
    <property type="evidence" value="ECO:0007669"/>
    <property type="project" value="UniProtKB-UniRule"/>
</dbReference>
<dbReference type="PIRSF" id="PIRSF005992">
    <property type="entry name" value="Clathrin_mu"/>
    <property type="match status" value="1"/>
</dbReference>
<keyword evidence="7" id="KW-0472">Membrane</keyword>
<evidence type="ECO:0000256" key="1">
    <source>
        <dbReference type="ARBA" id="ARBA00004236"/>
    </source>
</evidence>
<evidence type="ECO:0000256" key="4">
    <source>
        <dbReference type="ARBA" id="ARBA00022475"/>
    </source>
</evidence>
<dbReference type="GO" id="GO:0005905">
    <property type="term" value="C:clathrin-coated pit"/>
    <property type="evidence" value="ECO:0007669"/>
    <property type="project" value="UniProtKB-KW"/>
</dbReference>
<keyword evidence="8" id="KW-0168">Coated pit</keyword>
<dbReference type="InterPro" id="IPR036168">
    <property type="entry name" value="AP2_Mu_C_sf"/>
</dbReference>
<reference evidence="13 14" key="1">
    <citation type="journal article" date="2018" name="Nat. Microbiol.">
        <title>Leveraging single-cell genomics to expand the fungal tree of life.</title>
        <authorList>
            <person name="Ahrendt S.R."/>
            <person name="Quandt C.A."/>
            <person name="Ciobanu D."/>
            <person name="Clum A."/>
            <person name="Salamov A."/>
            <person name="Andreopoulos B."/>
            <person name="Cheng J.F."/>
            <person name="Woyke T."/>
            <person name="Pelin A."/>
            <person name="Henrissat B."/>
            <person name="Reynolds N.K."/>
            <person name="Benny G.L."/>
            <person name="Smith M.E."/>
            <person name="James T.Y."/>
            <person name="Grigoriev I.V."/>
        </authorList>
    </citation>
    <scope>NUCLEOTIDE SEQUENCE [LARGE SCALE GENOMIC DNA]</scope>
    <source>
        <strain evidence="13 14">ATCC 52028</strain>
    </source>
</reference>
<accession>A0A4P9X084</accession>
<evidence type="ECO:0000313" key="11">
    <source>
        <dbReference type="EMBL" id="RKO98092.1"/>
    </source>
</evidence>
<dbReference type="PRINTS" id="PR00314">
    <property type="entry name" value="CLATHRINADPT"/>
</dbReference>
<evidence type="ECO:0000256" key="8">
    <source>
        <dbReference type="ARBA" id="ARBA00023176"/>
    </source>
</evidence>
<keyword evidence="5" id="KW-0254">Endocytosis</keyword>
<dbReference type="InterPro" id="IPR001392">
    <property type="entry name" value="Clathrin_mu"/>
</dbReference>
<dbReference type="OrthoDB" id="10259133at2759"/>
<gene>
    <name evidence="11" type="ORF">CAUPRSCDRAFT_5468</name>
    <name evidence="12" type="ORF">CXG81DRAFT_14783</name>
</gene>
<dbReference type="PROSITE" id="PS00990">
    <property type="entry name" value="CLAT_ADAPTOR_M_1"/>
    <property type="match status" value="1"/>
</dbReference>
<keyword evidence="4" id="KW-1003">Cell membrane</keyword>
<evidence type="ECO:0000256" key="6">
    <source>
        <dbReference type="ARBA" id="ARBA00022927"/>
    </source>
</evidence>
<dbReference type="Proteomes" id="UP000274922">
    <property type="component" value="Unassembled WGS sequence"/>
</dbReference>
<dbReference type="InterPro" id="IPR018240">
    <property type="entry name" value="Clathrin_mu_CS"/>
</dbReference>
<evidence type="ECO:0000256" key="3">
    <source>
        <dbReference type="ARBA" id="ARBA00022448"/>
    </source>
</evidence>
<dbReference type="Gene3D" id="2.60.40.1170">
    <property type="entry name" value="Mu homology domain, subdomain B"/>
    <property type="match status" value="2"/>
</dbReference>
<dbReference type="SUPFAM" id="SSF49447">
    <property type="entry name" value="Second domain of Mu2 adaptin subunit (ap50) of ap2 adaptor"/>
    <property type="match status" value="1"/>
</dbReference>
<keyword evidence="3 9" id="KW-0813">Transport</keyword>
<dbReference type="EMBL" id="ML009117">
    <property type="protein sequence ID" value="RKO98092.1"/>
    <property type="molecule type" value="Genomic_DNA"/>
</dbReference>
<dbReference type="CDD" id="cd09251">
    <property type="entry name" value="AP-2_Mu2_Cterm"/>
    <property type="match status" value="1"/>
</dbReference>
<dbReference type="FunFam" id="3.30.450.60:FF:000002">
    <property type="entry name" value="AP-2 complex subunit mu, putative"/>
    <property type="match status" value="1"/>
</dbReference>
<dbReference type="STRING" id="1555241.A0A4P9X084"/>
<dbReference type="SUPFAM" id="SSF64356">
    <property type="entry name" value="SNARE-like"/>
    <property type="match status" value="1"/>
</dbReference>
<dbReference type="InterPro" id="IPR011012">
    <property type="entry name" value="Longin-like_dom_sf"/>
</dbReference>
<keyword evidence="6 9" id="KW-0653">Protein transport</keyword>
<dbReference type="InterPro" id="IPR043532">
    <property type="entry name" value="AP2_Mu_N"/>
</dbReference>